<dbReference type="InterPro" id="IPR056023">
    <property type="entry name" value="DUF7603"/>
</dbReference>
<feature type="compositionally biased region" description="Polar residues" evidence="2">
    <location>
        <begin position="603"/>
        <end position="617"/>
    </location>
</feature>
<dbReference type="AlphaFoldDB" id="A0A4U7AW04"/>
<feature type="coiled-coil region" evidence="1">
    <location>
        <begin position="347"/>
        <end position="388"/>
    </location>
</feature>
<feature type="region of interest" description="Disordered" evidence="2">
    <location>
        <begin position="402"/>
        <end position="421"/>
    </location>
</feature>
<protein>
    <recommendedName>
        <fullName evidence="3">DUF7603 domain-containing protein</fullName>
    </recommendedName>
</protein>
<feature type="domain" description="DUF7603" evidence="3">
    <location>
        <begin position="763"/>
        <end position="861"/>
    </location>
</feature>
<feature type="compositionally biased region" description="Polar residues" evidence="2">
    <location>
        <begin position="26"/>
        <end position="57"/>
    </location>
</feature>
<evidence type="ECO:0000313" key="5">
    <source>
        <dbReference type="Proteomes" id="UP000308133"/>
    </source>
</evidence>
<feature type="compositionally biased region" description="Low complexity" evidence="2">
    <location>
        <begin position="210"/>
        <end position="222"/>
    </location>
</feature>
<evidence type="ECO:0000259" key="3">
    <source>
        <dbReference type="Pfam" id="PF24554"/>
    </source>
</evidence>
<feature type="compositionally biased region" description="Polar residues" evidence="2">
    <location>
        <begin position="402"/>
        <end position="418"/>
    </location>
</feature>
<feature type="region of interest" description="Disordered" evidence="2">
    <location>
        <begin position="603"/>
        <end position="622"/>
    </location>
</feature>
<feature type="coiled-coil region" evidence="1">
    <location>
        <begin position="763"/>
        <end position="797"/>
    </location>
</feature>
<feature type="compositionally biased region" description="Polar residues" evidence="2">
    <location>
        <begin position="68"/>
        <end position="82"/>
    </location>
</feature>
<gene>
    <name evidence="4" type="ORF">C1H76_5457</name>
</gene>
<feature type="compositionally biased region" description="Polar residues" evidence="2">
    <location>
        <begin position="277"/>
        <end position="308"/>
    </location>
</feature>
<feature type="compositionally biased region" description="Polar residues" evidence="2">
    <location>
        <begin position="326"/>
        <end position="346"/>
    </location>
</feature>
<reference evidence="4 5" key="1">
    <citation type="submission" date="2018-02" db="EMBL/GenBank/DDBJ databases">
        <title>Draft genome sequences of Elsinoe sp., causing black scab on jojoba.</title>
        <authorList>
            <person name="Stodart B."/>
            <person name="Jeffress S."/>
            <person name="Ash G."/>
            <person name="Arun Chinnappa K."/>
        </authorList>
    </citation>
    <scope>NUCLEOTIDE SEQUENCE [LARGE SCALE GENOMIC DNA]</scope>
    <source>
        <strain evidence="4 5">Hillstone_2</strain>
    </source>
</reference>
<feature type="compositionally biased region" description="Low complexity" evidence="2">
    <location>
        <begin position="1"/>
        <end position="17"/>
    </location>
</feature>
<feature type="coiled-coil region" evidence="1">
    <location>
        <begin position="966"/>
        <end position="1000"/>
    </location>
</feature>
<dbReference type="PANTHER" id="PTHR23159">
    <property type="entry name" value="CENTROSOMAL PROTEIN 2"/>
    <property type="match status" value="1"/>
</dbReference>
<dbReference type="EMBL" id="PTQR01000067">
    <property type="protein sequence ID" value="TKX22349.1"/>
    <property type="molecule type" value="Genomic_DNA"/>
</dbReference>
<feature type="region of interest" description="Disordered" evidence="2">
    <location>
        <begin position="1"/>
        <end position="346"/>
    </location>
</feature>
<feature type="coiled-coil region" evidence="1">
    <location>
        <begin position="627"/>
        <end position="661"/>
    </location>
</feature>
<feature type="compositionally biased region" description="Polar residues" evidence="2">
    <location>
        <begin position="248"/>
        <end position="269"/>
    </location>
</feature>
<feature type="compositionally biased region" description="Polar residues" evidence="2">
    <location>
        <begin position="155"/>
        <end position="172"/>
    </location>
</feature>
<evidence type="ECO:0000256" key="2">
    <source>
        <dbReference type="SAM" id="MobiDB-lite"/>
    </source>
</evidence>
<dbReference type="Proteomes" id="UP000308133">
    <property type="component" value="Unassembled WGS sequence"/>
</dbReference>
<accession>A0A4U7AW04</accession>
<feature type="compositionally biased region" description="Polar residues" evidence="2">
    <location>
        <begin position="96"/>
        <end position="105"/>
    </location>
</feature>
<organism evidence="4 5">
    <name type="scientific">Elsinoe australis</name>
    <dbReference type="NCBI Taxonomy" id="40998"/>
    <lineage>
        <taxon>Eukaryota</taxon>
        <taxon>Fungi</taxon>
        <taxon>Dikarya</taxon>
        <taxon>Ascomycota</taxon>
        <taxon>Pezizomycotina</taxon>
        <taxon>Dothideomycetes</taxon>
        <taxon>Dothideomycetidae</taxon>
        <taxon>Myriangiales</taxon>
        <taxon>Elsinoaceae</taxon>
        <taxon>Elsinoe</taxon>
    </lineage>
</organism>
<dbReference type="PANTHER" id="PTHR23159:SF31">
    <property type="entry name" value="CENTROSOME-ASSOCIATED PROTEIN CEP250 ISOFORM X1"/>
    <property type="match status" value="1"/>
</dbReference>
<sequence length="1006" mass="111383">MSVTTATRSSSQASSHSGNGRDRSFSTRSKQPSLANISVRSFSDFRAQTSSIPSPSSVRRKPLPPNASPQVSCFSPTETETQFGDIEDLTRPGSIDSFSSKQGSGLATVLGLGSKDAGKGQDSIRLAHTTVQEQARPSDIHPIDNHASTTHDQKSSLSTDTPNGTLETLSRQRVSESYPVRSSSHPLQQVKDTDTNGRHGGRPVLNRNASSTSSSTSKNQSSFHPPPPRLEQPDMSIWAENLPRSVSDHSMGSTQTISPSKQQQANKFTSFFGWKSSPKTGPESPSTPFTDRSASPSQSPFWSKNQGLDRSVSAPRLNAPPAIDTLTANGLQGYSNGSPRTPFTGRSASVTAHFDELERELKEVSSELANSIRREMELEDEVDRYKGEPSIFPGEVARRTSDYFSDSGSSAAKGSTSELDSRIEELEKTKRKLEQDKASVRAEYSTKLADELRKRHDMEIHISNLTREYQETQARAAASVDSSEKIRELETFLDETRRRLTQERQSRDNFEDLLAALRAELTAIRSERDNLVEEVVPQLKAQVEGLEHENVRMQQEYGYPTPNRSRVNSIAEAGPEPSTPWSKMGGLARSNSLFGNMQGSAMKRSNSTLNRSTSVKQQRAPETVAEVKEIEDQRDALHKTLKNLIRRHETEKREHARAIQRLIVDRDAAAAMSPRRTNFARNVATMKEEIVTLRRRVDETLTSKWQCEDSLGGVKMALDRAEQETRSLRNLLGARDENGRKGSDGLGISIVSNNGDESPISMVKILRRSIQLAETERDAARREAEVYRSQARSLTDRSIAEELLDSAERLDDLAARLDDSVQKNISLRERLVAALEKGEQEQTDSTAKITEMQSRLKGFEDSIITAQQESENVLAVSDEVVKSTDATETPQVTRLTLNIPGPKFTGHRTGEGIFSARSPRLDMTRSGKAESMGEMAKTAVLEKRLADLEKALFEADTEMKGAVDRVERSRAEIALLQGERENANQGMKKLQSAISEEKQRALRLMA</sequence>
<name>A0A4U7AW04_9PEZI</name>
<proteinExistence type="predicted"/>
<feature type="compositionally biased region" description="Basic and acidic residues" evidence="2">
    <location>
        <begin position="136"/>
        <end position="154"/>
    </location>
</feature>
<evidence type="ECO:0000313" key="4">
    <source>
        <dbReference type="EMBL" id="TKX22349.1"/>
    </source>
</evidence>
<dbReference type="Pfam" id="PF24554">
    <property type="entry name" value="DUF7603"/>
    <property type="match status" value="1"/>
</dbReference>
<keyword evidence="1" id="KW-0175">Coiled coil</keyword>
<comment type="caution">
    <text evidence="4">The sequence shown here is derived from an EMBL/GenBank/DDBJ whole genome shotgun (WGS) entry which is preliminary data.</text>
</comment>
<evidence type="ECO:0000256" key="1">
    <source>
        <dbReference type="SAM" id="Coils"/>
    </source>
</evidence>